<keyword evidence="6" id="KW-1185">Reference proteome</keyword>
<keyword evidence="3" id="KW-0326">Glycosidase</keyword>
<evidence type="ECO:0000313" key="5">
    <source>
        <dbReference type="EMBL" id="QLI82341.1"/>
    </source>
</evidence>
<dbReference type="SMART" id="SM00642">
    <property type="entry name" value="Aamy"/>
    <property type="match status" value="1"/>
</dbReference>
<reference evidence="5 6" key="1">
    <citation type="journal article" date="2016" name="Int. J. Syst. Evol. Microbiol.">
        <title>Chitinibacter fontanus sp. nov., isolated from a spring.</title>
        <authorList>
            <person name="Sheu S.Y."/>
            <person name="Li Y.S."/>
            <person name="Young C.C."/>
            <person name="Chen W.M."/>
        </authorList>
    </citation>
    <scope>NUCLEOTIDE SEQUENCE [LARGE SCALE GENOMIC DNA]</scope>
    <source>
        <strain evidence="5 6">STM-7</strain>
    </source>
</reference>
<dbReference type="CDD" id="cd11330">
    <property type="entry name" value="AmyAc_OligoGlu"/>
    <property type="match status" value="1"/>
</dbReference>
<evidence type="ECO:0000259" key="4">
    <source>
        <dbReference type="SMART" id="SM00642"/>
    </source>
</evidence>
<comment type="similarity">
    <text evidence="1">Belongs to the glycosyl hydrolase 13 family.</text>
</comment>
<dbReference type="Gene3D" id="3.90.400.10">
    <property type="entry name" value="Oligo-1,6-glucosidase, Domain 2"/>
    <property type="match status" value="1"/>
</dbReference>
<dbReference type="InterPro" id="IPR006047">
    <property type="entry name" value="GH13_cat_dom"/>
</dbReference>
<dbReference type="Proteomes" id="UP000510822">
    <property type="component" value="Chromosome"/>
</dbReference>
<dbReference type="Gene3D" id="2.60.40.1180">
    <property type="entry name" value="Golgi alpha-mannosidase II"/>
    <property type="match status" value="1"/>
</dbReference>
<dbReference type="GO" id="GO:0009313">
    <property type="term" value="P:oligosaccharide catabolic process"/>
    <property type="evidence" value="ECO:0007669"/>
    <property type="project" value="TreeGrafter"/>
</dbReference>
<dbReference type="SUPFAM" id="SSF51445">
    <property type="entry name" value="(Trans)glycosidases"/>
    <property type="match status" value="1"/>
</dbReference>
<evidence type="ECO:0000256" key="3">
    <source>
        <dbReference type="ARBA" id="ARBA00023295"/>
    </source>
</evidence>
<keyword evidence="2" id="KW-0378">Hydrolase</keyword>
<dbReference type="InterPro" id="IPR045857">
    <property type="entry name" value="O16G_dom_2"/>
</dbReference>
<dbReference type="EMBL" id="CP058952">
    <property type="protein sequence ID" value="QLI82341.1"/>
    <property type="molecule type" value="Genomic_DNA"/>
</dbReference>
<dbReference type="GO" id="GO:0004556">
    <property type="term" value="F:alpha-amylase activity"/>
    <property type="evidence" value="ECO:0007669"/>
    <property type="project" value="TreeGrafter"/>
</dbReference>
<dbReference type="SUPFAM" id="SSF51011">
    <property type="entry name" value="Glycosyl hydrolase domain"/>
    <property type="match status" value="1"/>
</dbReference>
<dbReference type="AlphaFoldDB" id="A0A7D5Z5D4"/>
<name>A0A7D5Z5D4_9NEIS</name>
<dbReference type="KEGG" id="cfon:HZU75_12850"/>
<proteinExistence type="inferred from homology"/>
<dbReference type="RefSeq" id="WP_180306422.1">
    <property type="nucleotide sequence ID" value="NZ_CP058952.1"/>
</dbReference>
<dbReference type="Gene3D" id="3.20.20.80">
    <property type="entry name" value="Glycosidases"/>
    <property type="match status" value="2"/>
</dbReference>
<dbReference type="FunFam" id="3.90.400.10:FF:000002">
    <property type="entry name" value="Sucrose isomerase"/>
    <property type="match status" value="1"/>
</dbReference>
<accession>A0A7D5Z5D4</accession>
<dbReference type="InterPro" id="IPR013780">
    <property type="entry name" value="Glyco_hydro_b"/>
</dbReference>
<organism evidence="5 6">
    <name type="scientific">Chitinibacter fontanus</name>
    <dbReference type="NCBI Taxonomy" id="1737446"/>
    <lineage>
        <taxon>Bacteria</taxon>
        <taxon>Pseudomonadati</taxon>
        <taxon>Pseudomonadota</taxon>
        <taxon>Betaproteobacteria</taxon>
        <taxon>Neisseriales</taxon>
        <taxon>Chitinibacteraceae</taxon>
        <taxon>Chitinibacter</taxon>
    </lineage>
</organism>
<dbReference type="Pfam" id="PF00128">
    <property type="entry name" value="Alpha-amylase"/>
    <property type="match status" value="1"/>
</dbReference>
<gene>
    <name evidence="5" type="ORF">HZU75_12850</name>
</gene>
<evidence type="ECO:0000256" key="2">
    <source>
        <dbReference type="ARBA" id="ARBA00022801"/>
    </source>
</evidence>
<dbReference type="InterPro" id="IPR017853">
    <property type="entry name" value="GH"/>
</dbReference>
<dbReference type="InterPro" id="IPR032091">
    <property type="entry name" value="Malt_amylase-like_C"/>
</dbReference>
<protein>
    <submittedName>
        <fullName evidence="5">Alpha-glucosidase</fullName>
    </submittedName>
</protein>
<dbReference type="PANTHER" id="PTHR10357:SF179">
    <property type="entry name" value="NEUTRAL AND BASIC AMINO ACID TRANSPORT PROTEIN RBAT"/>
    <property type="match status" value="1"/>
</dbReference>
<dbReference type="PANTHER" id="PTHR10357">
    <property type="entry name" value="ALPHA-AMYLASE FAMILY MEMBER"/>
    <property type="match status" value="1"/>
</dbReference>
<feature type="domain" description="Glycosyl hydrolase family 13 catalytic" evidence="4">
    <location>
        <begin position="16"/>
        <end position="406"/>
    </location>
</feature>
<evidence type="ECO:0000313" key="6">
    <source>
        <dbReference type="Proteomes" id="UP000510822"/>
    </source>
</evidence>
<dbReference type="Pfam" id="PF16657">
    <property type="entry name" value="Malt_amylase_C"/>
    <property type="match status" value="1"/>
</dbReference>
<sequence>MAKKNPNWWRGAVIYQVYPRSFQDSNGDGVGDLPGIISKIPYLAALNIDAVWISPFFKSPMADFGYDVSDYRDVDPLFGTLDDFDVLLKAAHKAKLKIIIDQVLSHTSDQHAWFKESRSSRDNAKADWYVWADPKPDGTPPNNWLSVFGGSAWQWDSRRCQYYLHNFLTSQPDLNFHNKAVQKAILGEVEFWLKRGVDGFRFDACIFHFHDQQLRNNPAALVADTSSVAATNPYGMQQHLYDKSQPENIKFLKKLRKLLDKYDAASVGEIGDDDSPSRMAEYTEGGDKFHQAYSFDLLTETFTAAHIRKQVQTMEDKFAQLAKPGWMCWSIGNHDVPRVATRWGKNQGGPQFAKLMVVLQGSLRGSFCMYQGDELGLSEAEIPYELLQDPYGKAFWPEFKGRDGCRTPMPWEAGKPHAGFSSATPWLPIPAEHVLASADTQEKPRDSILNFTRRFLAWRRKQEILIKGDIEFLPAAEPVLLFTRSFDGDKVLIAFNLSDQAQTIDLPKHWDKITAMDGHGLMGGAVNKKQIVLQPWGGYFGQS</sequence>
<evidence type="ECO:0000256" key="1">
    <source>
        <dbReference type="ARBA" id="ARBA00008061"/>
    </source>
</evidence>